<proteinExistence type="predicted"/>
<dbReference type="AlphaFoldDB" id="A0A1E7WXZ4"/>
<dbReference type="PROSITE" id="PS01124">
    <property type="entry name" value="HTH_ARAC_FAMILY_2"/>
    <property type="match status" value="1"/>
</dbReference>
<dbReference type="InterPro" id="IPR018062">
    <property type="entry name" value="HTH_AraC-typ_CS"/>
</dbReference>
<dbReference type="GO" id="GO:0000976">
    <property type="term" value="F:transcription cis-regulatory region binding"/>
    <property type="evidence" value="ECO:0007669"/>
    <property type="project" value="TreeGrafter"/>
</dbReference>
<dbReference type="Proteomes" id="UP000175989">
    <property type="component" value="Unassembled WGS sequence"/>
</dbReference>
<dbReference type="SMART" id="SM00448">
    <property type="entry name" value="REC"/>
    <property type="match status" value="1"/>
</dbReference>
<dbReference type="InterPro" id="IPR020449">
    <property type="entry name" value="Tscrpt_reg_AraC-type_HTH"/>
</dbReference>
<evidence type="ECO:0000313" key="9">
    <source>
        <dbReference type="EMBL" id="OFA04714.1"/>
    </source>
</evidence>
<dbReference type="EMBL" id="LROM01000068">
    <property type="protein sequence ID" value="OFA04714.1"/>
    <property type="molecule type" value="Genomic_DNA"/>
</dbReference>
<dbReference type="PROSITE" id="PS00041">
    <property type="entry name" value="HTH_ARAC_FAMILY_1"/>
    <property type="match status" value="1"/>
</dbReference>
<dbReference type="PANTHER" id="PTHR48111">
    <property type="entry name" value="REGULATOR OF RPOS"/>
    <property type="match status" value="1"/>
</dbReference>
<accession>A0A1E7WXZ4</accession>
<dbReference type="PATRIC" id="fig|762836.4.peg.1670"/>
<dbReference type="OrthoDB" id="8874570at2"/>
<dbReference type="GO" id="GO:0000156">
    <property type="term" value="F:phosphorelay response regulator activity"/>
    <property type="evidence" value="ECO:0007669"/>
    <property type="project" value="TreeGrafter"/>
</dbReference>
<evidence type="ECO:0000256" key="3">
    <source>
        <dbReference type="ARBA" id="ARBA00023015"/>
    </source>
</evidence>
<keyword evidence="3" id="KW-0805">Transcription regulation</keyword>
<keyword evidence="4" id="KW-0238">DNA-binding</keyword>
<evidence type="ECO:0000256" key="6">
    <source>
        <dbReference type="PROSITE-ProRule" id="PRU00169"/>
    </source>
</evidence>
<evidence type="ECO:0000259" key="7">
    <source>
        <dbReference type="PROSITE" id="PS01124"/>
    </source>
</evidence>
<evidence type="ECO:0000256" key="2">
    <source>
        <dbReference type="ARBA" id="ARBA00023012"/>
    </source>
</evidence>
<dbReference type="Pfam" id="PF12833">
    <property type="entry name" value="HTH_18"/>
    <property type="match status" value="1"/>
</dbReference>
<dbReference type="GO" id="GO:0005829">
    <property type="term" value="C:cytosol"/>
    <property type="evidence" value="ECO:0007669"/>
    <property type="project" value="TreeGrafter"/>
</dbReference>
<name>A0A1E7WXZ4_9BURK</name>
<dbReference type="SMART" id="SM00342">
    <property type="entry name" value="HTH_ARAC"/>
    <property type="match status" value="1"/>
</dbReference>
<evidence type="ECO:0000256" key="4">
    <source>
        <dbReference type="ARBA" id="ARBA00023125"/>
    </source>
</evidence>
<dbReference type="Gene3D" id="1.10.10.60">
    <property type="entry name" value="Homeodomain-like"/>
    <property type="match status" value="1"/>
</dbReference>
<organism evidence="9 10">
    <name type="scientific">Duganella phyllosphaerae</name>
    <dbReference type="NCBI Taxonomy" id="762836"/>
    <lineage>
        <taxon>Bacteria</taxon>
        <taxon>Pseudomonadati</taxon>
        <taxon>Pseudomonadota</taxon>
        <taxon>Betaproteobacteria</taxon>
        <taxon>Burkholderiales</taxon>
        <taxon>Oxalobacteraceae</taxon>
        <taxon>Telluria group</taxon>
        <taxon>Duganella</taxon>
    </lineage>
</organism>
<evidence type="ECO:0000259" key="8">
    <source>
        <dbReference type="PROSITE" id="PS50110"/>
    </source>
</evidence>
<dbReference type="PANTHER" id="PTHR48111:SF1">
    <property type="entry name" value="TWO-COMPONENT RESPONSE REGULATOR ORR33"/>
    <property type="match status" value="1"/>
</dbReference>
<reference evidence="10" key="1">
    <citation type="journal article" date="2016" name="Front. Microbiol.">
        <title>Molecular Keys to the Janthinobacterium and Duganella spp. Interaction with the Plant Pathogen Fusarium graminearum.</title>
        <authorList>
            <person name="Haack F.S."/>
            <person name="Poehlein A."/>
            <person name="Kroger C."/>
            <person name="Voigt C.A."/>
            <person name="Piepenbring M."/>
            <person name="Bode H.B."/>
            <person name="Daniel R."/>
            <person name="Schafer W."/>
            <person name="Streit W.R."/>
        </authorList>
    </citation>
    <scope>NUCLEOTIDE SEQUENCE [LARGE SCALE GENOMIC DNA]</scope>
    <source>
        <strain evidence="10">T54</strain>
    </source>
</reference>
<dbReference type="SUPFAM" id="SSF52172">
    <property type="entry name" value="CheY-like"/>
    <property type="match status" value="1"/>
</dbReference>
<dbReference type="GO" id="GO:0003700">
    <property type="term" value="F:DNA-binding transcription factor activity"/>
    <property type="evidence" value="ECO:0007669"/>
    <property type="project" value="InterPro"/>
</dbReference>
<dbReference type="CDD" id="cd19920">
    <property type="entry name" value="REC_PA4781-like"/>
    <property type="match status" value="1"/>
</dbReference>
<evidence type="ECO:0000313" key="10">
    <source>
        <dbReference type="Proteomes" id="UP000175989"/>
    </source>
</evidence>
<feature type="modified residue" description="4-aspartylphosphate" evidence="6">
    <location>
        <position position="59"/>
    </location>
</feature>
<dbReference type="SUPFAM" id="SSF46689">
    <property type="entry name" value="Homeodomain-like"/>
    <property type="match status" value="2"/>
</dbReference>
<dbReference type="InterPro" id="IPR001789">
    <property type="entry name" value="Sig_transdc_resp-reg_receiver"/>
</dbReference>
<dbReference type="GO" id="GO:0032993">
    <property type="term" value="C:protein-DNA complex"/>
    <property type="evidence" value="ECO:0007669"/>
    <property type="project" value="TreeGrafter"/>
</dbReference>
<keyword evidence="5" id="KW-0804">Transcription</keyword>
<feature type="domain" description="Response regulatory" evidence="8">
    <location>
        <begin position="10"/>
        <end position="126"/>
    </location>
</feature>
<evidence type="ECO:0000256" key="1">
    <source>
        <dbReference type="ARBA" id="ARBA00022553"/>
    </source>
</evidence>
<protein>
    <submittedName>
        <fullName evidence="9">Response regulator PleD</fullName>
    </submittedName>
</protein>
<sequence length="282" mass="30278">MQMADSTMSKILIVDDSAFEQRLLVDLLSEMPYKVSVAFNGLQGYHLALANHPDLILLDVRMPDMDGYAACRLLKANPATQDIPVIFLSGADADEERIMGLSIGGVDYVSKPFSPGELAARIQVHLALAQRAQGASGSATAGAAAAPSLASANDPADHHASASPYGVDPDAVTVAAVKRLIADNLASLPGLAEIARSVGTYREKLSQVFREQTGMTVFSFIREARIRRGEELLRDTDIDVQDIALLIGFNNAGNFATAFRERLGVTPTAFRQAIQQRRSPLN</sequence>
<dbReference type="Pfam" id="PF00072">
    <property type="entry name" value="Response_reg"/>
    <property type="match status" value="1"/>
</dbReference>
<dbReference type="RefSeq" id="WP_070247315.1">
    <property type="nucleotide sequence ID" value="NZ_LROM01000068.1"/>
</dbReference>
<dbReference type="Gene3D" id="3.40.50.2300">
    <property type="match status" value="1"/>
</dbReference>
<keyword evidence="2" id="KW-0902">Two-component regulatory system</keyword>
<dbReference type="InterPro" id="IPR009057">
    <property type="entry name" value="Homeodomain-like_sf"/>
</dbReference>
<dbReference type="InterPro" id="IPR011006">
    <property type="entry name" value="CheY-like_superfamily"/>
</dbReference>
<dbReference type="PRINTS" id="PR00032">
    <property type="entry name" value="HTHARAC"/>
</dbReference>
<dbReference type="PROSITE" id="PS50110">
    <property type="entry name" value="RESPONSE_REGULATORY"/>
    <property type="match status" value="1"/>
</dbReference>
<evidence type="ECO:0000256" key="5">
    <source>
        <dbReference type="ARBA" id="ARBA00023163"/>
    </source>
</evidence>
<gene>
    <name evidence="9" type="primary">pleD_5</name>
    <name evidence="9" type="ORF">DUPY_16000</name>
</gene>
<keyword evidence="1 6" id="KW-0597">Phosphoprotein</keyword>
<dbReference type="InterPro" id="IPR039420">
    <property type="entry name" value="WalR-like"/>
</dbReference>
<dbReference type="InterPro" id="IPR018060">
    <property type="entry name" value="HTH_AraC"/>
</dbReference>
<feature type="domain" description="HTH araC/xylS-type" evidence="7">
    <location>
        <begin position="175"/>
        <end position="273"/>
    </location>
</feature>
<comment type="caution">
    <text evidence="9">The sequence shown here is derived from an EMBL/GenBank/DDBJ whole genome shotgun (WGS) entry which is preliminary data.</text>
</comment>
<keyword evidence="10" id="KW-1185">Reference proteome</keyword>